<evidence type="ECO:0000313" key="2">
    <source>
        <dbReference type="EMBL" id="CAA2940939.1"/>
    </source>
</evidence>
<gene>
    <name evidence="2" type="ORF">OLEA9_A024216</name>
</gene>
<dbReference type="Gramene" id="OE9A024216T1">
    <property type="protein sequence ID" value="OE9A024216C1"/>
    <property type="gene ID" value="OE9A024216"/>
</dbReference>
<dbReference type="PANTHER" id="PTHR38222">
    <property type="entry name" value="TFIIS N-TERMINAL DOMAIN-CONTAINING PROTEIN"/>
    <property type="match status" value="1"/>
</dbReference>
<dbReference type="AlphaFoldDB" id="A0A8S0PG47"/>
<evidence type="ECO:0000256" key="1">
    <source>
        <dbReference type="SAM" id="MobiDB-lite"/>
    </source>
</evidence>
<protein>
    <submittedName>
        <fullName evidence="2">Uncharacterized protein</fullName>
    </submittedName>
</protein>
<reference evidence="2 3" key="1">
    <citation type="submission" date="2019-12" db="EMBL/GenBank/DDBJ databases">
        <authorList>
            <person name="Alioto T."/>
            <person name="Alioto T."/>
            <person name="Gomez Garrido J."/>
        </authorList>
    </citation>
    <scope>NUCLEOTIDE SEQUENCE [LARGE SCALE GENOMIC DNA]</scope>
</reference>
<dbReference type="OrthoDB" id="607613at2759"/>
<feature type="region of interest" description="Disordered" evidence="1">
    <location>
        <begin position="19"/>
        <end position="49"/>
    </location>
</feature>
<comment type="caution">
    <text evidence="2">The sequence shown here is derived from an EMBL/GenBank/DDBJ whole genome shotgun (WGS) entry which is preliminary data.</text>
</comment>
<dbReference type="PANTHER" id="PTHR38222:SF1">
    <property type="entry name" value="TFIIS N-TERMINAL DOMAIN-CONTAINING PROTEIN"/>
    <property type="match status" value="1"/>
</dbReference>
<accession>A0A8S0PG47</accession>
<dbReference type="Proteomes" id="UP000594638">
    <property type="component" value="Unassembled WGS sequence"/>
</dbReference>
<dbReference type="EMBL" id="CACTIH010000047">
    <property type="protein sequence ID" value="CAA2940939.1"/>
    <property type="molecule type" value="Genomic_DNA"/>
</dbReference>
<organism evidence="2 3">
    <name type="scientific">Olea europaea subsp. europaea</name>
    <dbReference type="NCBI Taxonomy" id="158383"/>
    <lineage>
        <taxon>Eukaryota</taxon>
        <taxon>Viridiplantae</taxon>
        <taxon>Streptophyta</taxon>
        <taxon>Embryophyta</taxon>
        <taxon>Tracheophyta</taxon>
        <taxon>Spermatophyta</taxon>
        <taxon>Magnoliopsida</taxon>
        <taxon>eudicotyledons</taxon>
        <taxon>Gunneridae</taxon>
        <taxon>Pentapetalae</taxon>
        <taxon>asterids</taxon>
        <taxon>lamiids</taxon>
        <taxon>Lamiales</taxon>
        <taxon>Oleaceae</taxon>
        <taxon>Oleeae</taxon>
        <taxon>Olea</taxon>
    </lineage>
</organism>
<sequence length="84" mass="9205">MSGIVDMWTSELAKLRNKGEAEAVSSAKPGHQREASPLSDADDRERRSTLWDTSSLAKAVQVKLQHALQFSEASVSMLVESFCP</sequence>
<name>A0A8S0PG47_OLEEU</name>
<proteinExistence type="predicted"/>
<keyword evidence="3" id="KW-1185">Reference proteome</keyword>
<evidence type="ECO:0000313" key="3">
    <source>
        <dbReference type="Proteomes" id="UP000594638"/>
    </source>
</evidence>